<protein>
    <recommendedName>
        <fullName evidence="2">Soluble ligand binding domain-containing protein</fullName>
    </recommendedName>
</protein>
<keyword evidence="1" id="KW-0472">Membrane</keyword>
<evidence type="ECO:0000256" key="1">
    <source>
        <dbReference type="SAM" id="Phobius"/>
    </source>
</evidence>
<evidence type="ECO:0000259" key="2">
    <source>
        <dbReference type="Pfam" id="PF10531"/>
    </source>
</evidence>
<dbReference type="RefSeq" id="WP_071858683.1">
    <property type="nucleotide sequence ID" value="NZ_JBHSHK010000003.1"/>
</dbReference>
<keyword evidence="1" id="KW-0812">Transmembrane</keyword>
<keyword evidence="1" id="KW-1133">Transmembrane helix</keyword>
<dbReference type="InterPro" id="IPR019554">
    <property type="entry name" value="Soluble_ligand-bd"/>
</dbReference>
<comment type="caution">
    <text evidence="3">The sequence shown here is derived from an EMBL/GenBank/DDBJ whole genome shotgun (WGS) entry which is preliminary data.</text>
</comment>
<accession>A0A1L8TFF0</accession>
<dbReference type="InterPro" id="IPR010994">
    <property type="entry name" value="RuvA_2-like"/>
</dbReference>
<sequence>MKDYLKKYPYLLLIPITLCGLSFLFFQKEEETIPQSTIFSTTDSQSVSETTNIVNQEWYVDVKGAVNSTGMYRIKEGMRLMDVIELAGGFTAEADQNQINFSKLLTDQEIVYIPKVGEEMPSINEETNSTQSNTEHTNKKININTADATELQQLSGIGEKRAADIINYR</sequence>
<dbReference type="SUPFAM" id="SSF47781">
    <property type="entry name" value="RuvA domain 2-like"/>
    <property type="match status" value="1"/>
</dbReference>
<dbReference type="Gene3D" id="1.10.150.320">
    <property type="entry name" value="Photosystem II 12 kDa extrinsic protein"/>
    <property type="match status" value="1"/>
</dbReference>
<gene>
    <name evidence="3" type="ORF">RV04_GL000735</name>
</gene>
<feature type="domain" description="Soluble ligand binding" evidence="2">
    <location>
        <begin position="59"/>
        <end position="113"/>
    </location>
</feature>
<dbReference type="STRING" id="249189.RV04_GL000735"/>
<dbReference type="OrthoDB" id="9790239at2"/>
<dbReference type="EMBL" id="JXKQ01000016">
    <property type="protein sequence ID" value="OJG42976.1"/>
    <property type="molecule type" value="Genomic_DNA"/>
</dbReference>
<dbReference type="Proteomes" id="UP000182077">
    <property type="component" value="Unassembled WGS sequence"/>
</dbReference>
<dbReference type="Pfam" id="PF12836">
    <property type="entry name" value="HHH_3"/>
    <property type="match status" value="1"/>
</dbReference>
<reference evidence="3 4" key="1">
    <citation type="submission" date="2014-12" db="EMBL/GenBank/DDBJ databases">
        <title>Draft genome sequences of 29 type strains of Enterococci.</title>
        <authorList>
            <person name="Zhong Z."/>
            <person name="Sun Z."/>
            <person name="Liu W."/>
            <person name="Zhang W."/>
            <person name="Zhang H."/>
        </authorList>
    </citation>
    <scope>NUCLEOTIDE SEQUENCE [LARGE SCALE GENOMIC DNA]</scope>
    <source>
        <strain evidence="3 4">DSM 17122</strain>
    </source>
</reference>
<dbReference type="Pfam" id="PF10531">
    <property type="entry name" value="SLBB"/>
    <property type="match status" value="1"/>
</dbReference>
<dbReference type="AlphaFoldDB" id="A0A1L8TFF0"/>
<name>A0A1L8TFF0_9ENTE</name>
<evidence type="ECO:0000313" key="4">
    <source>
        <dbReference type="Proteomes" id="UP000182077"/>
    </source>
</evidence>
<organism evidence="3 4">
    <name type="scientific">Enterococcus hermanniensis</name>
    <dbReference type="NCBI Taxonomy" id="249189"/>
    <lineage>
        <taxon>Bacteria</taxon>
        <taxon>Bacillati</taxon>
        <taxon>Bacillota</taxon>
        <taxon>Bacilli</taxon>
        <taxon>Lactobacillales</taxon>
        <taxon>Enterococcaceae</taxon>
        <taxon>Enterococcus</taxon>
    </lineage>
</organism>
<evidence type="ECO:0000313" key="3">
    <source>
        <dbReference type="EMBL" id="OJG42976.1"/>
    </source>
</evidence>
<proteinExistence type="predicted"/>
<keyword evidence="4" id="KW-1185">Reference proteome</keyword>
<feature type="transmembrane region" description="Helical" evidence="1">
    <location>
        <begin position="7"/>
        <end position="26"/>
    </location>
</feature>